<evidence type="ECO:0000256" key="5">
    <source>
        <dbReference type="ARBA" id="ARBA00023180"/>
    </source>
</evidence>
<dbReference type="GO" id="GO:1903037">
    <property type="term" value="P:regulation of leukocyte cell-cell adhesion"/>
    <property type="evidence" value="ECO:0007669"/>
    <property type="project" value="UniProtKB-ARBA"/>
</dbReference>
<feature type="transmembrane region" description="Helical" evidence="7">
    <location>
        <begin position="254"/>
        <end position="277"/>
    </location>
</feature>
<reference evidence="9 10" key="1">
    <citation type="submission" date="2020-02" db="EMBL/GenBank/DDBJ databases">
        <title>A chromosome-scale genome assembly of the black bullhead catfish (Ameiurus melas).</title>
        <authorList>
            <person name="Wen M."/>
            <person name="Zham M."/>
            <person name="Cabau C."/>
            <person name="Klopp C."/>
            <person name="Donnadieu C."/>
            <person name="Roques C."/>
            <person name="Bouchez O."/>
            <person name="Lampietro C."/>
            <person name="Jouanno E."/>
            <person name="Herpin A."/>
            <person name="Louis A."/>
            <person name="Berthelot C."/>
            <person name="Parey E."/>
            <person name="Roest-Crollius H."/>
            <person name="Braasch I."/>
            <person name="Postlethwait J."/>
            <person name="Robinson-Rechavi M."/>
            <person name="Echchiki A."/>
            <person name="Begum T."/>
            <person name="Montfort J."/>
            <person name="Schartl M."/>
            <person name="Bobe J."/>
            <person name="Guiguen Y."/>
        </authorList>
    </citation>
    <scope>NUCLEOTIDE SEQUENCE [LARGE SCALE GENOMIC DNA]</scope>
    <source>
        <strain evidence="9">M_S1</strain>
        <tissue evidence="9">Blood</tissue>
    </source>
</reference>
<keyword evidence="5" id="KW-0325">Glycoprotein</keyword>
<proteinExistence type="predicted"/>
<accession>A0A7J6B4K9</accession>
<evidence type="ECO:0000256" key="4">
    <source>
        <dbReference type="ARBA" id="ARBA00023157"/>
    </source>
</evidence>
<dbReference type="SMART" id="SM00406">
    <property type="entry name" value="IGv"/>
    <property type="match status" value="1"/>
</dbReference>
<dbReference type="GO" id="GO:0050863">
    <property type="term" value="P:regulation of T cell activation"/>
    <property type="evidence" value="ECO:0007669"/>
    <property type="project" value="UniProtKB-ARBA"/>
</dbReference>
<keyword evidence="7" id="KW-1133">Transmembrane helix</keyword>
<keyword evidence="7" id="KW-0812">Transmembrane</keyword>
<dbReference type="OrthoDB" id="10055806at2759"/>
<dbReference type="InterPro" id="IPR013106">
    <property type="entry name" value="Ig_V-set"/>
</dbReference>
<dbReference type="PROSITE" id="PS50835">
    <property type="entry name" value="IG_LIKE"/>
    <property type="match status" value="1"/>
</dbReference>
<evidence type="ECO:0000313" key="10">
    <source>
        <dbReference type="Proteomes" id="UP000593565"/>
    </source>
</evidence>
<dbReference type="PANTHER" id="PTHR24100">
    <property type="entry name" value="BUTYROPHILIN"/>
    <property type="match status" value="1"/>
</dbReference>
<keyword evidence="3 7" id="KW-0472">Membrane</keyword>
<gene>
    <name evidence="9" type="ORF">AMELA_G00044060</name>
</gene>
<evidence type="ECO:0000259" key="8">
    <source>
        <dbReference type="PROSITE" id="PS50835"/>
    </source>
</evidence>
<sequence>MHAVRRHRGEMHKVALLHNSFLIISILGSYADDLRVMVPTRLLTAARGHSVVLGCEFSPHFGPNPDLSSLVVTWQRQEDSRVVHSFYYEQDQLAEQSSAYRNRTALFVTELSKGNASVRIENVGVTDAGRYLCIVSTNQGTNKAELQLDYGAFYTEPRLTINVNSSDVLLQYETEGFPAPVVIWKGEDGENLTDHMKTSVQSDEEMGLYYIKSSYTAPNAPLSLTFTLENHLLHQYLQRPVSYTGGQNSCFNQVIAPVVVSVLVISTTAMFIGYMIAKRNKVKDWCLKKFFFFC</sequence>
<feature type="domain" description="Ig-like" evidence="8">
    <location>
        <begin position="48"/>
        <end position="149"/>
    </location>
</feature>
<dbReference type="EMBL" id="JAAGNN010000004">
    <property type="protein sequence ID" value="KAF4089945.1"/>
    <property type="molecule type" value="Genomic_DNA"/>
</dbReference>
<dbReference type="InterPro" id="IPR036179">
    <property type="entry name" value="Ig-like_dom_sf"/>
</dbReference>
<organism evidence="9 10">
    <name type="scientific">Ameiurus melas</name>
    <name type="common">Black bullhead</name>
    <name type="synonym">Silurus melas</name>
    <dbReference type="NCBI Taxonomy" id="219545"/>
    <lineage>
        <taxon>Eukaryota</taxon>
        <taxon>Metazoa</taxon>
        <taxon>Chordata</taxon>
        <taxon>Craniata</taxon>
        <taxon>Vertebrata</taxon>
        <taxon>Euteleostomi</taxon>
        <taxon>Actinopterygii</taxon>
        <taxon>Neopterygii</taxon>
        <taxon>Teleostei</taxon>
        <taxon>Ostariophysi</taxon>
        <taxon>Siluriformes</taxon>
        <taxon>Ictaluridae</taxon>
        <taxon>Ameiurus</taxon>
    </lineage>
</organism>
<dbReference type="SUPFAM" id="SSF48726">
    <property type="entry name" value="Immunoglobulin"/>
    <property type="match status" value="1"/>
</dbReference>
<evidence type="ECO:0000256" key="7">
    <source>
        <dbReference type="SAM" id="Phobius"/>
    </source>
</evidence>
<dbReference type="GO" id="GO:0001817">
    <property type="term" value="P:regulation of cytokine production"/>
    <property type="evidence" value="ECO:0007669"/>
    <property type="project" value="TreeGrafter"/>
</dbReference>
<dbReference type="GO" id="GO:0009897">
    <property type="term" value="C:external side of plasma membrane"/>
    <property type="evidence" value="ECO:0007669"/>
    <property type="project" value="TreeGrafter"/>
</dbReference>
<dbReference type="AlphaFoldDB" id="A0A7J6B4K9"/>
<dbReference type="GO" id="GO:0005102">
    <property type="term" value="F:signaling receptor binding"/>
    <property type="evidence" value="ECO:0007669"/>
    <property type="project" value="TreeGrafter"/>
</dbReference>
<name>A0A7J6B4K9_AMEME</name>
<keyword evidence="6" id="KW-0393">Immunoglobulin domain</keyword>
<keyword evidence="2" id="KW-0732">Signal</keyword>
<comment type="subcellular location">
    <subcellularLocation>
        <location evidence="1">Membrane</location>
    </subcellularLocation>
</comment>
<evidence type="ECO:0000256" key="1">
    <source>
        <dbReference type="ARBA" id="ARBA00004370"/>
    </source>
</evidence>
<keyword evidence="10" id="KW-1185">Reference proteome</keyword>
<dbReference type="InterPro" id="IPR050504">
    <property type="entry name" value="IgSF_BTN/MOG"/>
</dbReference>
<dbReference type="GO" id="GO:0050852">
    <property type="term" value="P:T cell receptor signaling pathway"/>
    <property type="evidence" value="ECO:0007669"/>
    <property type="project" value="TreeGrafter"/>
</dbReference>
<evidence type="ECO:0000256" key="2">
    <source>
        <dbReference type="ARBA" id="ARBA00022729"/>
    </source>
</evidence>
<dbReference type="Gene3D" id="2.60.40.10">
    <property type="entry name" value="Immunoglobulins"/>
    <property type="match status" value="2"/>
</dbReference>
<dbReference type="InterPro" id="IPR007110">
    <property type="entry name" value="Ig-like_dom"/>
</dbReference>
<evidence type="ECO:0000313" key="9">
    <source>
        <dbReference type="EMBL" id="KAF4089945.1"/>
    </source>
</evidence>
<dbReference type="Pfam" id="PF07686">
    <property type="entry name" value="V-set"/>
    <property type="match status" value="1"/>
</dbReference>
<dbReference type="Proteomes" id="UP000593565">
    <property type="component" value="Unassembled WGS sequence"/>
</dbReference>
<evidence type="ECO:0000256" key="6">
    <source>
        <dbReference type="ARBA" id="ARBA00023319"/>
    </source>
</evidence>
<keyword evidence="4" id="KW-1015">Disulfide bond</keyword>
<protein>
    <recommendedName>
        <fullName evidence="8">Ig-like domain-containing protein</fullName>
    </recommendedName>
</protein>
<dbReference type="FunFam" id="2.60.40.10:FF:000142">
    <property type="entry name" value="V-set domain-containing T-cell activation inhibitor 1"/>
    <property type="match status" value="1"/>
</dbReference>
<dbReference type="PANTHER" id="PTHR24100:SF145">
    <property type="entry name" value="CD276 ANTIGEN"/>
    <property type="match status" value="1"/>
</dbReference>
<dbReference type="InterPro" id="IPR013783">
    <property type="entry name" value="Ig-like_fold"/>
</dbReference>
<dbReference type="InterPro" id="IPR003599">
    <property type="entry name" value="Ig_sub"/>
</dbReference>
<evidence type="ECO:0000256" key="3">
    <source>
        <dbReference type="ARBA" id="ARBA00023136"/>
    </source>
</evidence>
<comment type="caution">
    <text evidence="9">The sequence shown here is derived from an EMBL/GenBank/DDBJ whole genome shotgun (WGS) entry which is preliminary data.</text>
</comment>
<dbReference type="SMART" id="SM00409">
    <property type="entry name" value="IG"/>
    <property type="match status" value="1"/>
</dbReference>